<dbReference type="PROSITE" id="PS01047">
    <property type="entry name" value="HMA_1"/>
    <property type="match status" value="1"/>
</dbReference>
<name>A0A934TJA6_9RHOB</name>
<dbReference type="InterPro" id="IPR023214">
    <property type="entry name" value="HAD_sf"/>
</dbReference>
<keyword evidence="6 11" id="KW-0547">Nucleotide-binding</keyword>
<reference evidence="13" key="2">
    <citation type="journal article" date="2020" name="Microorganisms">
        <title>Osmotic Adaptation and Compatible Solute Biosynthesis of Phototrophic Bacteria as Revealed from Genome Analyses.</title>
        <authorList>
            <person name="Imhoff J.F."/>
            <person name="Rahn T."/>
            <person name="Kunzel S."/>
            <person name="Keller A."/>
            <person name="Neulinger S.C."/>
        </authorList>
    </citation>
    <scope>NUCLEOTIDE SEQUENCE</scope>
    <source>
        <strain evidence="13">LMG 28126</strain>
    </source>
</reference>
<dbReference type="NCBIfam" id="TIGR01494">
    <property type="entry name" value="ATPase_P-type"/>
    <property type="match status" value="1"/>
</dbReference>
<evidence type="ECO:0000313" key="13">
    <source>
        <dbReference type="EMBL" id="MBK5926531.1"/>
    </source>
</evidence>
<evidence type="ECO:0000259" key="12">
    <source>
        <dbReference type="PROSITE" id="PS50846"/>
    </source>
</evidence>
<evidence type="ECO:0000256" key="10">
    <source>
        <dbReference type="ARBA" id="ARBA00023136"/>
    </source>
</evidence>
<evidence type="ECO:0000256" key="7">
    <source>
        <dbReference type="ARBA" id="ARBA00022840"/>
    </source>
</evidence>
<protein>
    <submittedName>
        <fullName evidence="13">Copper-translocating P-type ATPase</fullName>
    </submittedName>
</protein>
<dbReference type="SFLD" id="SFLDF00027">
    <property type="entry name" value="p-type_atpase"/>
    <property type="match status" value="1"/>
</dbReference>
<dbReference type="CDD" id="cd00371">
    <property type="entry name" value="HMA"/>
    <property type="match status" value="2"/>
</dbReference>
<dbReference type="InterPro" id="IPR044492">
    <property type="entry name" value="P_typ_ATPase_HD_dom"/>
</dbReference>
<dbReference type="GO" id="GO:0005507">
    <property type="term" value="F:copper ion binding"/>
    <property type="evidence" value="ECO:0007669"/>
    <property type="project" value="TreeGrafter"/>
</dbReference>
<feature type="transmembrane region" description="Helical" evidence="11">
    <location>
        <begin position="756"/>
        <end position="775"/>
    </location>
</feature>
<keyword evidence="3 11" id="KW-1003">Cell membrane</keyword>
<comment type="caution">
    <text evidence="13">The sequence shown here is derived from an EMBL/GenBank/DDBJ whole genome shotgun (WGS) entry which is preliminary data.</text>
</comment>
<comment type="subcellular location">
    <subcellularLocation>
        <location evidence="1">Cell membrane</location>
        <topology evidence="1">Multi-pass membrane protein</topology>
    </subcellularLocation>
</comment>
<evidence type="ECO:0000256" key="9">
    <source>
        <dbReference type="ARBA" id="ARBA00022989"/>
    </source>
</evidence>
<dbReference type="InterPro" id="IPR027256">
    <property type="entry name" value="P-typ_ATPase_IB"/>
</dbReference>
<dbReference type="Gene3D" id="2.70.150.10">
    <property type="entry name" value="Calcium-transporting ATPase, cytoplasmic transduction domain A"/>
    <property type="match status" value="1"/>
</dbReference>
<dbReference type="InterPro" id="IPR001757">
    <property type="entry name" value="P_typ_ATPase"/>
</dbReference>
<dbReference type="PANTHER" id="PTHR43520:SF8">
    <property type="entry name" value="P-TYPE CU(+) TRANSPORTER"/>
    <property type="match status" value="1"/>
</dbReference>
<keyword evidence="9 11" id="KW-1133">Transmembrane helix</keyword>
<feature type="transmembrane region" description="Helical" evidence="11">
    <location>
        <begin position="192"/>
        <end position="209"/>
    </location>
</feature>
<feature type="domain" description="HMA" evidence="12">
    <location>
        <begin position="70"/>
        <end position="135"/>
    </location>
</feature>
<evidence type="ECO:0000256" key="3">
    <source>
        <dbReference type="ARBA" id="ARBA00022475"/>
    </source>
</evidence>
<evidence type="ECO:0000256" key="6">
    <source>
        <dbReference type="ARBA" id="ARBA00022741"/>
    </source>
</evidence>
<dbReference type="InterPro" id="IPR036412">
    <property type="entry name" value="HAD-like_sf"/>
</dbReference>
<evidence type="ECO:0000313" key="14">
    <source>
        <dbReference type="Proteomes" id="UP000706333"/>
    </source>
</evidence>
<dbReference type="AlphaFoldDB" id="A0A934TJA6"/>
<dbReference type="PROSITE" id="PS50846">
    <property type="entry name" value="HMA_2"/>
    <property type="match status" value="2"/>
</dbReference>
<dbReference type="SUPFAM" id="SSF81665">
    <property type="entry name" value="Calcium ATPase, transmembrane domain M"/>
    <property type="match status" value="1"/>
</dbReference>
<dbReference type="Gene3D" id="3.40.50.1000">
    <property type="entry name" value="HAD superfamily/HAD-like"/>
    <property type="match status" value="1"/>
</dbReference>
<evidence type="ECO:0000256" key="8">
    <source>
        <dbReference type="ARBA" id="ARBA00022967"/>
    </source>
</evidence>
<dbReference type="Pfam" id="PF00403">
    <property type="entry name" value="HMA"/>
    <property type="match status" value="2"/>
</dbReference>
<dbReference type="Gene3D" id="3.40.1110.10">
    <property type="entry name" value="Calcium-transporting ATPase, cytoplasmic domain N"/>
    <property type="match status" value="1"/>
</dbReference>
<dbReference type="PROSITE" id="PS00154">
    <property type="entry name" value="ATPASE_E1_E2"/>
    <property type="match status" value="1"/>
</dbReference>
<dbReference type="GO" id="GO:0060003">
    <property type="term" value="P:copper ion export"/>
    <property type="evidence" value="ECO:0007669"/>
    <property type="project" value="UniProtKB-ARBA"/>
</dbReference>
<dbReference type="InterPro" id="IPR017969">
    <property type="entry name" value="Heavy-metal-associated_CS"/>
</dbReference>
<dbReference type="InterPro" id="IPR023299">
    <property type="entry name" value="ATPase_P-typ_cyto_dom_N"/>
</dbReference>
<dbReference type="SFLD" id="SFLDG00002">
    <property type="entry name" value="C1.7:_P-type_atpase_like"/>
    <property type="match status" value="1"/>
</dbReference>
<feature type="transmembrane region" description="Helical" evidence="11">
    <location>
        <begin position="258"/>
        <end position="276"/>
    </location>
</feature>
<dbReference type="GO" id="GO:0043682">
    <property type="term" value="F:P-type divalent copper transporter activity"/>
    <property type="evidence" value="ECO:0007669"/>
    <property type="project" value="TreeGrafter"/>
</dbReference>
<dbReference type="Pfam" id="PF00702">
    <property type="entry name" value="Hydrolase"/>
    <property type="match status" value="1"/>
</dbReference>
<keyword evidence="4 11" id="KW-0812">Transmembrane</keyword>
<evidence type="ECO:0000256" key="1">
    <source>
        <dbReference type="ARBA" id="ARBA00004651"/>
    </source>
</evidence>
<dbReference type="PANTHER" id="PTHR43520">
    <property type="entry name" value="ATP7, ISOFORM B"/>
    <property type="match status" value="1"/>
</dbReference>
<dbReference type="PRINTS" id="PR00119">
    <property type="entry name" value="CATATPASE"/>
</dbReference>
<dbReference type="InterPro" id="IPR059000">
    <property type="entry name" value="ATPase_P-type_domA"/>
</dbReference>
<keyword evidence="14" id="KW-1185">Reference proteome</keyword>
<dbReference type="FunFam" id="2.70.150.10:FF:000020">
    <property type="entry name" value="Copper-exporting P-type ATPase A"/>
    <property type="match status" value="1"/>
</dbReference>
<dbReference type="NCBIfam" id="TIGR01511">
    <property type="entry name" value="ATPase-IB1_Cu"/>
    <property type="match status" value="1"/>
</dbReference>
<sequence length="829" mass="84877">MALATTIRLDLENLSCAGCARRADGALAAVAGVTSATTNFATRSAEVTGTATTADLTAALRTAGYPARMARTDLTVAGMSCASCTSKVERALMALPGVTAARANLATGTVMVDHLAGQSADALRDAVGQAGYTATLRDADAPTDPAASETTRTARRAALAAALTLPVFVLEMGGHLIPAFHHWVHTTIGHPQAWWLQFVLTTLVLAGPGRGFFAQGIPRLLRGGPDMNSLVALGTGAAWAYSTLVLVAPALIPEAARAVYFEAAAVIVTLVLLGRWMEARARGRTGAAIRALAGLQPRTARVERDGTATEVPLEQIRPGDILHLRPGERVAVDGEVTSGTSHIDESMISGEPMPVEKTEGAEVIGGTVNTTGALRFRATRVGGDTMLASIIRTMEAAQAGRLPIEALVDRVVAVFVPVVMAVAALTVAVWLALGPDPALTFALVAGVSVLIIACPCAMGLATPTSILVGTGRAAEMGVLFRRGEALQALAEVDLVAFDKTGTLTEGRPELASLHPAEGFEEAEVLRLAAAAEGGSEHPIARAVLRAAEARDLPVPQADAFEARPGFGLSATVDGRHVLIGAARLMTAEGIDTSPLSATADTAAGRGETPLFVAIDGRLAALLTVADPIKPSARETIARLHAMGVRTALITGDATATARSVAAELGIEEVLAEVLPTAKAEAVTRLRGTGGGRIAFVGDGINDAPALAEADVGIAIGTGTDVAIEAADVVLVSGDPAGVVNALHAGRATLRNIRQNLAWAFGYNTLLIPVAAGALWPVAGVMLSPMLAAGAMSLSSVSVLANALRLRGLKPVLTPRGATRPAPTPRRAAA</sequence>
<dbReference type="PRINTS" id="PR00943">
    <property type="entry name" value="CUATPASE"/>
</dbReference>
<dbReference type="SFLD" id="SFLDS00003">
    <property type="entry name" value="Haloacid_Dehalogenase"/>
    <property type="match status" value="1"/>
</dbReference>
<keyword evidence="10 11" id="KW-0472">Membrane</keyword>
<accession>A0A934TJA6</accession>
<feature type="transmembrane region" description="Helical" evidence="11">
    <location>
        <begin position="230"/>
        <end position="252"/>
    </location>
</feature>
<comment type="similarity">
    <text evidence="2 11">Belongs to the cation transport ATPase (P-type) (TC 3.A.3) family. Type IB subfamily.</text>
</comment>
<feature type="transmembrane region" description="Helical" evidence="11">
    <location>
        <begin position="411"/>
        <end position="433"/>
    </location>
</feature>
<feature type="transmembrane region" description="Helical" evidence="11">
    <location>
        <begin position="439"/>
        <end position="462"/>
    </location>
</feature>
<evidence type="ECO:0000256" key="2">
    <source>
        <dbReference type="ARBA" id="ARBA00006024"/>
    </source>
</evidence>
<evidence type="ECO:0000256" key="4">
    <source>
        <dbReference type="ARBA" id="ARBA00022692"/>
    </source>
</evidence>
<reference evidence="13" key="1">
    <citation type="submission" date="2017-05" db="EMBL/GenBank/DDBJ databases">
        <authorList>
            <person name="Imhoff J.F."/>
            <person name="Rahn T."/>
            <person name="Kuenzel S."/>
            <person name="Neulinger S.C."/>
        </authorList>
    </citation>
    <scope>NUCLEOTIDE SEQUENCE</scope>
    <source>
        <strain evidence="13">LMG 28126</strain>
    </source>
</reference>
<dbReference type="CDD" id="cd02094">
    <property type="entry name" value="P-type_ATPase_Cu-like"/>
    <property type="match status" value="1"/>
</dbReference>
<dbReference type="InterPro" id="IPR036163">
    <property type="entry name" value="HMA_dom_sf"/>
</dbReference>
<dbReference type="InterPro" id="IPR006121">
    <property type="entry name" value="HMA_dom"/>
</dbReference>
<dbReference type="SUPFAM" id="SSF55008">
    <property type="entry name" value="HMA, heavy metal-associated domain"/>
    <property type="match status" value="2"/>
</dbReference>
<feature type="transmembrane region" description="Helical" evidence="11">
    <location>
        <begin position="781"/>
        <end position="803"/>
    </location>
</feature>
<dbReference type="NCBIfam" id="TIGR01525">
    <property type="entry name" value="ATPase-IB_hvy"/>
    <property type="match status" value="1"/>
</dbReference>
<evidence type="ECO:0000256" key="5">
    <source>
        <dbReference type="ARBA" id="ARBA00022723"/>
    </source>
</evidence>
<evidence type="ECO:0000256" key="11">
    <source>
        <dbReference type="RuleBase" id="RU362081"/>
    </source>
</evidence>
<dbReference type="RefSeq" id="WP_201156305.1">
    <property type="nucleotide sequence ID" value="NZ_NHSD01000134.1"/>
</dbReference>
<dbReference type="GO" id="GO:0005886">
    <property type="term" value="C:plasma membrane"/>
    <property type="evidence" value="ECO:0007669"/>
    <property type="project" value="UniProtKB-SubCell"/>
</dbReference>
<dbReference type="InterPro" id="IPR023298">
    <property type="entry name" value="ATPase_P-typ_TM_dom_sf"/>
</dbReference>
<keyword evidence="7 11" id="KW-0067">ATP-binding</keyword>
<feature type="transmembrane region" description="Helical" evidence="11">
    <location>
        <begin position="157"/>
        <end position="180"/>
    </location>
</feature>
<feature type="domain" description="HMA" evidence="12">
    <location>
        <begin position="5"/>
        <end position="68"/>
    </location>
</feature>
<dbReference type="GO" id="GO:0016887">
    <property type="term" value="F:ATP hydrolysis activity"/>
    <property type="evidence" value="ECO:0007669"/>
    <property type="project" value="InterPro"/>
</dbReference>
<dbReference type="SUPFAM" id="SSF56784">
    <property type="entry name" value="HAD-like"/>
    <property type="match status" value="1"/>
</dbReference>
<dbReference type="GO" id="GO:0055070">
    <property type="term" value="P:copper ion homeostasis"/>
    <property type="evidence" value="ECO:0007669"/>
    <property type="project" value="TreeGrafter"/>
</dbReference>
<keyword evidence="8" id="KW-1278">Translocase</keyword>
<dbReference type="EMBL" id="NHSD01000134">
    <property type="protein sequence ID" value="MBK5926531.1"/>
    <property type="molecule type" value="Genomic_DNA"/>
</dbReference>
<dbReference type="SUPFAM" id="SSF81653">
    <property type="entry name" value="Calcium ATPase, transduction domain A"/>
    <property type="match status" value="1"/>
</dbReference>
<organism evidence="13 14">
    <name type="scientific">Rhodobaculum claviforme</name>
    <dbReference type="NCBI Taxonomy" id="1549854"/>
    <lineage>
        <taxon>Bacteria</taxon>
        <taxon>Pseudomonadati</taxon>
        <taxon>Pseudomonadota</taxon>
        <taxon>Alphaproteobacteria</taxon>
        <taxon>Rhodobacterales</taxon>
        <taxon>Paracoccaceae</taxon>
        <taxon>Rhodobaculum</taxon>
    </lineage>
</organism>
<keyword evidence="5 11" id="KW-0479">Metal-binding</keyword>
<dbReference type="InterPro" id="IPR008250">
    <property type="entry name" value="ATPase_P-typ_transduc_dom_A_sf"/>
</dbReference>
<dbReference type="GO" id="GO:0005524">
    <property type="term" value="F:ATP binding"/>
    <property type="evidence" value="ECO:0007669"/>
    <property type="project" value="UniProtKB-UniRule"/>
</dbReference>
<dbReference type="Pfam" id="PF00122">
    <property type="entry name" value="E1-E2_ATPase"/>
    <property type="match status" value="1"/>
</dbReference>
<dbReference type="InterPro" id="IPR018303">
    <property type="entry name" value="ATPase_P-typ_P_site"/>
</dbReference>
<proteinExistence type="inferred from homology"/>
<dbReference type="Gene3D" id="3.30.70.100">
    <property type="match status" value="2"/>
</dbReference>
<gene>
    <name evidence="13" type="ORF">CCR87_04035</name>
</gene>
<dbReference type="Proteomes" id="UP000706333">
    <property type="component" value="Unassembled WGS sequence"/>
</dbReference>